<dbReference type="SMART" id="SM00671">
    <property type="entry name" value="SEL1"/>
    <property type="match status" value="2"/>
</dbReference>
<feature type="region of interest" description="Disordered" evidence="2">
    <location>
        <begin position="554"/>
        <end position="586"/>
    </location>
</feature>
<dbReference type="Gene3D" id="1.25.40.10">
    <property type="entry name" value="Tetratricopeptide repeat domain"/>
    <property type="match status" value="1"/>
</dbReference>
<evidence type="ECO:0008006" key="5">
    <source>
        <dbReference type="Google" id="ProtNLM"/>
    </source>
</evidence>
<keyword evidence="4" id="KW-1185">Reference proteome</keyword>
<gene>
    <name evidence="3" type="ORF">THAOC_01089</name>
</gene>
<dbReference type="SUPFAM" id="SSF81901">
    <property type="entry name" value="HCP-like"/>
    <property type="match status" value="1"/>
</dbReference>
<proteinExistence type="inferred from homology"/>
<dbReference type="PANTHER" id="PTHR11102:SF147">
    <property type="entry name" value="SEL1L ADAPTOR SUBUNIT OF ERAD E3 UBIQUITIN LIGASE"/>
    <property type="match status" value="1"/>
</dbReference>
<dbReference type="InterPro" id="IPR006597">
    <property type="entry name" value="Sel1-like"/>
</dbReference>
<evidence type="ECO:0000313" key="4">
    <source>
        <dbReference type="Proteomes" id="UP000266841"/>
    </source>
</evidence>
<protein>
    <recommendedName>
        <fullName evidence="5">RING-type domain-containing protein</fullName>
    </recommendedName>
</protein>
<feature type="region of interest" description="Disordered" evidence="2">
    <location>
        <begin position="599"/>
        <end position="660"/>
    </location>
</feature>
<feature type="region of interest" description="Disordered" evidence="2">
    <location>
        <begin position="510"/>
        <end position="537"/>
    </location>
</feature>
<organism evidence="3 4">
    <name type="scientific">Thalassiosira oceanica</name>
    <name type="common">Marine diatom</name>
    <dbReference type="NCBI Taxonomy" id="159749"/>
    <lineage>
        <taxon>Eukaryota</taxon>
        <taxon>Sar</taxon>
        <taxon>Stramenopiles</taxon>
        <taxon>Ochrophyta</taxon>
        <taxon>Bacillariophyta</taxon>
        <taxon>Coscinodiscophyceae</taxon>
        <taxon>Thalassiosirophycidae</taxon>
        <taxon>Thalassiosirales</taxon>
        <taxon>Thalassiosiraceae</taxon>
        <taxon>Thalassiosira</taxon>
    </lineage>
</organism>
<feature type="non-terminal residue" evidence="3">
    <location>
        <position position="660"/>
    </location>
</feature>
<feature type="compositionally biased region" description="Polar residues" evidence="2">
    <location>
        <begin position="526"/>
        <end position="537"/>
    </location>
</feature>
<feature type="compositionally biased region" description="Polar residues" evidence="2">
    <location>
        <begin position="1"/>
        <end position="12"/>
    </location>
</feature>
<reference evidence="3 4" key="1">
    <citation type="journal article" date="2012" name="Genome Biol.">
        <title>Genome and low-iron response of an oceanic diatom adapted to chronic iron limitation.</title>
        <authorList>
            <person name="Lommer M."/>
            <person name="Specht M."/>
            <person name="Roy A.S."/>
            <person name="Kraemer L."/>
            <person name="Andreson R."/>
            <person name="Gutowska M.A."/>
            <person name="Wolf J."/>
            <person name="Bergner S.V."/>
            <person name="Schilhabel M.B."/>
            <person name="Klostermeier U.C."/>
            <person name="Beiko R.G."/>
            <person name="Rosenstiel P."/>
            <person name="Hippler M."/>
            <person name="Laroche J."/>
        </authorList>
    </citation>
    <scope>NUCLEOTIDE SEQUENCE [LARGE SCALE GENOMIC DNA]</scope>
    <source>
        <strain evidence="3 4">CCMP1005</strain>
    </source>
</reference>
<dbReference type="Proteomes" id="UP000266841">
    <property type="component" value="Unassembled WGS sequence"/>
</dbReference>
<comment type="similarity">
    <text evidence="1">Belongs to the sel-1 family.</text>
</comment>
<dbReference type="PANTHER" id="PTHR11102">
    <property type="entry name" value="SEL-1-LIKE PROTEIN"/>
    <property type="match status" value="1"/>
</dbReference>
<evidence type="ECO:0000256" key="1">
    <source>
        <dbReference type="ARBA" id="ARBA00038101"/>
    </source>
</evidence>
<name>K0TNF9_THAOC</name>
<dbReference type="GO" id="GO:0005789">
    <property type="term" value="C:endoplasmic reticulum membrane"/>
    <property type="evidence" value="ECO:0007669"/>
    <property type="project" value="TreeGrafter"/>
</dbReference>
<dbReference type="GO" id="GO:0036503">
    <property type="term" value="P:ERAD pathway"/>
    <property type="evidence" value="ECO:0007669"/>
    <property type="project" value="TreeGrafter"/>
</dbReference>
<dbReference type="InterPro" id="IPR050767">
    <property type="entry name" value="Sel1_AlgK"/>
</dbReference>
<dbReference type="AlphaFoldDB" id="K0TNF9"/>
<comment type="caution">
    <text evidence="3">The sequence shown here is derived from an EMBL/GenBank/DDBJ whole genome shotgun (WGS) entry which is preliminary data.</text>
</comment>
<evidence type="ECO:0000313" key="3">
    <source>
        <dbReference type="EMBL" id="EJK77101.1"/>
    </source>
</evidence>
<dbReference type="EMBL" id="AGNL01001325">
    <property type="protein sequence ID" value="EJK77101.1"/>
    <property type="molecule type" value="Genomic_DNA"/>
</dbReference>
<accession>K0TNF9</accession>
<sequence length="660" mass="72300">MNQGANNGSSDVQPPAPGMPAADQLPDAVTEKELMTSGHKPHESYTCLLCCLPIALPKGTFSRHWQFRFCCMKTACDGCRRASSQHGMWRCAFCRTDTTLALDSSDVGELWLACIQNRVDANDPKATELLADGYYFGDYGLQPDIPRAIELWTEAARLGAFDAHYWLGIMYFDGFALGSHEYFLNGNHELAVRHLMISAKMGHERSLNGMKVMFMEGHATKAQYAEALKGYQTALEETKSPQREEAKAFYKMFSLTSLKAESRVVAHSADDGARRAPTSRPAQPWSRALDSRVRFAPVRLPLNGARHDLRRQGVWRLSTRASADGRRVAVRRGLAVWIATPALATSGLPPRRRGLSPSGRAAPPRMARLPARVQLALLDEAAHSTLAPAMTKESSSAEEELPETRQGVDRMGALGGLRRRLLVVVMSPARRRARGDACSIRESENMTRSFGNFLPAPPQLSPFDFDRLGPSDVSPAVVRFARELLELFWRHYHHRLRGAGPLLAIPAVCGNEQPSDDRDRGPASLRTPTRPSTLHQVVRGSSFSGGAWSCAHLGNDRVSTPGGGAPDQSVSRRRLRRGGSPSSRAIERGAIHMHLGGSAANVSAHGDDSSESGVAASSADKVPSFSFDASFLPAVDPTSGEVQRRSSRRNQRRQRRQRGN</sequence>
<feature type="region of interest" description="Disordered" evidence="2">
    <location>
        <begin position="386"/>
        <end position="407"/>
    </location>
</feature>
<evidence type="ECO:0000256" key="2">
    <source>
        <dbReference type="SAM" id="MobiDB-lite"/>
    </source>
</evidence>
<dbReference type="InterPro" id="IPR011990">
    <property type="entry name" value="TPR-like_helical_dom_sf"/>
</dbReference>
<feature type="region of interest" description="Disordered" evidence="2">
    <location>
        <begin position="1"/>
        <end position="23"/>
    </location>
</feature>
<feature type="compositionally biased region" description="Basic residues" evidence="2">
    <location>
        <begin position="645"/>
        <end position="660"/>
    </location>
</feature>